<dbReference type="GO" id="GO:0008534">
    <property type="term" value="F:oxidized purine nucleobase lesion DNA N-glycosylase activity"/>
    <property type="evidence" value="ECO:0007669"/>
    <property type="project" value="InterPro"/>
</dbReference>
<protein>
    <recommendedName>
        <fullName evidence="2">DNA-(apurinic or apyrimidinic site) lyase</fullName>
        <ecNumber evidence="2">4.2.99.18</ecNumber>
    </recommendedName>
</protein>
<sequence>MIIQIQDELDLSKIAESGQCFRVAQVAGQYRFITGSKVLYIRPLGAGRYEAACSESEWQQVWSPYFDLQRNYAAVRRSIAGDAFMRQAAESGRGVRVLRQDPWEMLVTFIISQRKSIPAIQKAVEALASAFGTALQTEHETLHTFPTPQALCAAGEPGLRQCGLGYRVPYVQDAARKVCDGTLRLDELPGKSDGELLDALKGVKGVGDKVANCVMLFAYGRTARVPVDVWIQRIMQERYAGADPFAPYGENAGIMQQYAFYYVQHHKDAVK</sequence>
<dbReference type="Gene3D" id="3.30.310.260">
    <property type="match status" value="1"/>
</dbReference>
<evidence type="ECO:0000256" key="4">
    <source>
        <dbReference type="ARBA" id="ARBA00022801"/>
    </source>
</evidence>
<dbReference type="Gene3D" id="1.10.1670.10">
    <property type="entry name" value="Helix-hairpin-Helix base-excision DNA repair enzymes (C-terminal)"/>
    <property type="match status" value="1"/>
</dbReference>
<dbReference type="InterPro" id="IPR012904">
    <property type="entry name" value="OGG_N"/>
</dbReference>
<gene>
    <name evidence="11" type="ORF">H9724_06125</name>
</gene>
<dbReference type="InterPro" id="IPR023170">
    <property type="entry name" value="HhH_base_excis_C"/>
</dbReference>
<keyword evidence="4" id="KW-0378">Hydrolase</keyword>
<dbReference type="PANTHER" id="PTHR10242:SF2">
    <property type="entry name" value="N-GLYCOSYLASE_DNA LYASE"/>
    <property type="match status" value="1"/>
</dbReference>
<evidence type="ECO:0000256" key="2">
    <source>
        <dbReference type="ARBA" id="ARBA00012720"/>
    </source>
</evidence>
<evidence type="ECO:0000256" key="5">
    <source>
        <dbReference type="ARBA" id="ARBA00023204"/>
    </source>
</evidence>
<evidence type="ECO:0000256" key="3">
    <source>
        <dbReference type="ARBA" id="ARBA00022763"/>
    </source>
</evidence>
<keyword evidence="3" id="KW-0227">DNA damage</keyword>
<dbReference type="Pfam" id="PF07934">
    <property type="entry name" value="OGG_N"/>
    <property type="match status" value="1"/>
</dbReference>
<proteinExistence type="inferred from homology"/>
<dbReference type="InterPro" id="IPR003265">
    <property type="entry name" value="HhH-GPD_domain"/>
</dbReference>
<dbReference type="SMART" id="SM00478">
    <property type="entry name" value="ENDO3c"/>
    <property type="match status" value="1"/>
</dbReference>
<dbReference type="GO" id="GO:0140078">
    <property type="term" value="F:class I DNA-(apurinic or apyrimidinic site) endonuclease activity"/>
    <property type="evidence" value="ECO:0007669"/>
    <property type="project" value="UniProtKB-EC"/>
</dbReference>
<evidence type="ECO:0000256" key="8">
    <source>
        <dbReference type="ARBA" id="ARBA00023295"/>
    </source>
</evidence>
<keyword evidence="6" id="KW-0456">Lyase</keyword>
<dbReference type="GO" id="GO:0006284">
    <property type="term" value="P:base-excision repair"/>
    <property type="evidence" value="ECO:0007669"/>
    <property type="project" value="InterPro"/>
</dbReference>
<comment type="similarity">
    <text evidence="1">Belongs to the type-1 OGG1 family.</text>
</comment>
<evidence type="ECO:0000313" key="11">
    <source>
        <dbReference type="EMBL" id="HIZ62327.1"/>
    </source>
</evidence>
<name>A0A9D2FKP3_9FIRM</name>
<dbReference type="CDD" id="cd00056">
    <property type="entry name" value="ENDO3c"/>
    <property type="match status" value="1"/>
</dbReference>
<organism evidence="11 12">
    <name type="scientific">Candidatus Gemmiger avistercoris</name>
    <dbReference type="NCBI Taxonomy" id="2838606"/>
    <lineage>
        <taxon>Bacteria</taxon>
        <taxon>Bacillati</taxon>
        <taxon>Bacillota</taxon>
        <taxon>Clostridia</taxon>
        <taxon>Eubacteriales</taxon>
        <taxon>Gemmiger</taxon>
    </lineage>
</organism>
<dbReference type="Pfam" id="PF00730">
    <property type="entry name" value="HhH-GPD"/>
    <property type="match status" value="1"/>
</dbReference>
<evidence type="ECO:0000313" key="12">
    <source>
        <dbReference type="Proteomes" id="UP000824105"/>
    </source>
</evidence>
<dbReference type="Gene3D" id="1.10.340.30">
    <property type="entry name" value="Hypothetical protein, domain 2"/>
    <property type="match status" value="1"/>
</dbReference>
<dbReference type="InterPro" id="IPR052054">
    <property type="entry name" value="Oxidative_DNA_repair_enzyme"/>
</dbReference>
<dbReference type="PANTHER" id="PTHR10242">
    <property type="entry name" value="8-OXOGUANINE DNA GLYCOSYLASE"/>
    <property type="match status" value="1"/>
</dbReference>
<evidence type="ECO:0000256" key="6">
    <source>
        <dbReference type="ARBA" id="ARBA00023239"/>
    </source>
</evidence>
<dbReference type="Proteomes" id="UP000824105">
    <property type="component" value="Unassembled WGS sequence"/>
</dbReference>
<feature type="domain" description="HhH-GPD" evidence="10">
    <location>
        <begin position="111"/>
        <end position="268"/>
    </location>
</feature>
<evidence type="ECO:0000259" key="10">
    <source>
        <dbReference type="SMART" id="SM00478"/>
    </source>
</evidence>
<dbReference type="GO" id="GO:0006289">
    <property type="term" value="P:nucleotide-excision repair"/>
    <property type="evidence" value="ECO:0007669"/>
    <property type="project" value="InterPro"/>
</dbReference>
<dbReference type="AlphaFoldDB" id="A0A9D2FKP3"/>
<keyword evidence="8" id="KW-0326">Glycosidase</keyword>
<dbReference type="EMBL" id="DXBF01000054">
    <property type="protein sequence ID" value="HIZ62327.1"/>
    <property type="molecule type" value="Genomic_DNA"/>
</dbReference>
<keyword evidence="7" id="KW-0511">Multifunctional enzyme</keyword>
<dbReference type="GO" id="GO:0003684">
    <property type="term" value="F:damaged DNA binding"/>
    <property type="evidence" value="ECO:0007669"/>
    <property type="project" value="InterPro"/>
</dbReference>
<evidence type="ECO:0000256" key="9">
    <source>
        <dbReference type="ARBA" id="ARBA00044632"/>
    </source>
</evidence>
<reference evidence="11" key="2">
    <citation type="submission" date="2021-04" db="EMBL/GenBank/DDBJ databases">
        <authorList>
            <person name="Gilroy R."/>
        </authorList>
    </citation>
    <scope>NUCLEOTIDE SEQUENCE</scope>
    <source>
        <strain evidence="11">CHK188-11489</strain>
    </source>
</reference>
<accession>A0A9D2FKP3</accession>
<evidence type="ECO:0000256" key="1">
    <source>
        <dbReference type="ARBA" id="ARBA00010679"/>
    </source>
</evidence>
<dbReference type="EC" id="4.2.99.18" evidence="2"/>
<dbReference type="InterPro" id="IPR011257">
    <property type="entry name" value="DNA_glycosylase"/>
</dbReference>
<keyword evidence="5" id="KW-0234">DNA repair</keyword>
<comment type="caution">
    <text evidence="11">The sequence shown here is derived from an EMBL/GenBank/DDBJ whole genome shotgun (WGS) entry which is preliminary data.</text>
</comment>
<evidence type="ECO:0000256" key="7">
    <source>
        <dbReference type="ARBA" id="ARBA00023268"/>
    </source>
</evidence>
<reference evidence="11" key="1">
    <citation type="journal article" date="2021" name="PeerJ">
        <title>Extensive microbial diversity within the chicken gut microbiome revealed by metagenomics and culture.</title>
        <authorList>
            <person name="Gilroy R."/>
            <person name="Ravi A."/>
            <person name="Getino M."/>
            <person name="Pursley I."/>
            <person name="Horton D.L."/>
            <person name="Alikhan N.F."/>
            <person name="Baker D."/>
            <person name="Gharbi K."/>
            <person name="Hall N."/>
            <person name="Watson M."/>
            <person name="Adriaenssens E.M."/>
            <person name="Foster-Nyarko E."/>
            <person name="Jarju S."/>
            <person name="Secka A."/>
            <person name="Antonio M."/>
            <person name="Oren A."/>
            <person name="Chaudhuri R.R."/>
            <person name="La Ragione R."/>
            <person name="Hildebrand F."/>
            <person name="Pallen M.J."/>
        </authorList>
    </citation>
    <scope>NUCLEOTIDE SEQUENCE</scope>
    <source>
        <strain evidence="11">CHK188-11489</strain>
    </source>
</reference>
<comment type="catalytic activity">
    <reaction evidence="9">
        <text>2'-deoxyribonucleotide-(2'-deoxyribose 5'-phosphate)-2'-deoxyribonucleotide-DNA = a 3'-end 2'-deoxyribonucleotide-(2,3-dehydro-2,3-deoxyribose 5'-phosphate)-DNA + a 5'-end 5'-phospho-2'-deoxyribonucleoside-DNA + H(+)</text>
        <dbReference type="Rhea" id="RHEA:66592"/>
        <dbReference type="Rhea" id="RHEA-COMP:13180"/>
        <dbReference type="Rhea" id="RHEA-COMP:16897"/>
        <dbReference type="Rhea" id="RHEA-COMP:17067"/>
        <dbReference type="ChEBI" id="CHEBI:15378"/>
        <dbReference type="ChEBI" id="CHEBI:136412"/>
        <dbReference type="ChEBI" id="CHEBI:157695"/>
        <dbReference type="ChEBI" id="CHEBI:167181"/>
        <dbReference type="EC" id="4.2.99.18"/>
    </reaction>
</comment>
<dbReference type="SUPFAM" id="SSF55945">
    <property type="entry name" value="TATA-box binding protein-like"/>
    <property type="match status" value="1"/>
</dbReference>
<dbReference type="SUPFAM" id="SSF48150">
    <property type="entry name" value="DNA-glycosylase"/>
    <property type="match status" value="1"/>
</dbReference>